<dbReference type="SUPFAM" id="SSF57016">
    <property type="entry name" value="Plant lectins/antimicrobial peptides"/>
    <property type="match status" value="2"/>
</dbReference>
<evidence type="ECO:0000256" key="12">
    <source>
        <dbReference type="RuleBase" id="RU000489"/>
    </source>
</evidence>
<dbReference type="STRING" id="559298.A0A179UZ90"/>
<evidence type="ECO:0000313" key="15">
    <source>
        <dbReference type="EMBL" id="OAT13385.1"/>
    </source>
</evidence>
<keyword evidence="7" id="KW-0843">Virulence</keyword>
<dbReference type="PROSITE" id="PS00026">
    <property type="entry name" value="CHIT_BIND_I_1"/>
    <property type="match status" value="1"/>
</dbReference>
<keyword evidence="16" id="KW-1185">Reference proteome</keyword>
<dbReference type="GO" id="GO:0008061">
    <property type="term" value="F:chitin binding"/>
    <property type="evidence" value="ECO:0007669"/>
    <property type="project" value="UniProtKB-UniRule"/>
</dbReference>
<dbReference type="OrthoDB" id="4180203at2759"/>
<dbReference type="SMART" id="SM00636">
    <property type="entry name" value="Glyco_18"/>
    <property type="match status" value="1"/>
</dbReference>
<dbReference type="CDD" id="cd00035">
    <property type="entry name" value="ChtBD1"/>
    <property type="match status" value="1"/>
</dbReference>
<organism evidence="15 16">
    <name type="scientific">Blastomyces gilchristii (strain SLH14081)</name>
    <name type="common">Blastomyces dermatitidis</name>
    <dbReference type="NCBI Taxonomy" id="559298"/>
    <lineage>
        <taxon>Eukaryota</taxon>
        <taxon>Fungi</taxon>
        <taxon>Dikarya</taxon>
        <taxon>Ascomycota</taxon>
        <taxon>Pezizomycotina</taxon>
        <taxon>Eurotiomycetes</taxon>
        <taxon>Eurotiomycetidae</taxon>
        <taxon>Onygenales</taxon>
        <taxon>Ajellomycetaceae</taxon>
        <taxon>Blastomyces</taxon>
    </lineage>
</organism>
<dbReference type="PROSITE" id="PS51910">
    <property type="entry name" value="GH18_2"/>
    <property type="match status" value="1"/>
</dbReference>
<feature type="disulfide bond" evidence="11">
    <location>
        <begin position="137"/>
        <end position="141"/>
    </location>
</feature>
<dbReference type="GO" id="GO:0008843">
    <property type="term" value="F:endochitinase activity"/>
    <property type="evidence" value="ECO:0007669"/>
    <property type="project" value="UniProtKB-EC"/>
</dbReference>
<comment type="similarity">
    <text evidence="2">Belongs to the glycosyl hydrolase 18 family. Chitinase class V subfamily.</text>
</comment>
<dbReference type="KEGG" id="bgh:BDBG_08599"/>
<evidence type="ECO:0000259" key="13">
    <source>
        <dbReference type="PROSITE" id="PS50941"/>
    </source>
</evidence>
<keyword evidence="10" id="KW-0624">Polysaccharide degradation</keyword>
<name>A0A179UZ90_BLAGS</name>
<reference evidence="16" key="2">
    <citation type="journal article" date="2015" name="PLoS Genet.">
        <title>The dynamic genome and transcriptome of the human fungal pathogen Blastomyces and close relative Emmonsia.</title>
        <authorList>
            <person name="Munoz J.F."/>
            <person name="Gauthier G.M."/>
            <person name="Desjardins C.A."/>
            <person name="Gallo J.E."/>
            <person name="Holder J."/>
            <person name="Sullivan T.D."/>
            <person name="Marty A.J."/>
            <person name="Carmen J.C."/>
            <person name="Chen Z."/>
            <person name="Ding L."/>
            <person name="Gujja S."/>
            <person name="Magrini V."/>
            <person name="Misas E."/>
            <person name="Mitreva M."/>
            <person name="Priest M."/>
            <person name="Saif S."/>
            <person name="Whiston E.A."/>
            <person name="Young S."/>
            <person name="Zeng Q."/>
            <person name="Goldman W.E."/>
            <person name="Mardis E.R."/>
            <person name="Taylor J.W."/>
            <person name="McEwen J.G."/>
            <person name="Clay O.K."/>
            <person name="Klein B.S."/>
            <person name="Cuomo C.A."/>
        </authorList>
    </citation>
    <scope>NUCLEOTIDE SEQUENCE [LARGE SCALE GENOMIC DNA]</scope>
    <source>
        <strain evidence="16">SLH14081</strain>
    </source>
</reference>
<feature type="disulfide bond" evidence="11">
    <location>
        <begin position="119"/>
        <end position="133"/>
    </location>
</feature>
<dbReference type="PROSITE" id="PS01095">
    <property type="entry name" value="GH18_1"/>
    <property type="match status" value="1"/>
</dbReference>
<reference evidence="15" key="1">
    <citation type="submission" date="2009-02" db="EMBL/GenBank/DDBJ databases">
        <title>The Genome Sequence of Blastomyces dermatitidis strain SLH14081.</title>
        <authorList>
            <consortium name="The Broad Institute Genome Sequencing Platform"/>
            <consortium name="Broad Institute Microbial Sequencing Center."/>
            <person name="Champion M."/>
            <person name="Cuomo C."/>
            <person name="Ma L.-J."/>
            <person name="Henn M.R."/>
            <person name="Klein B."/>
            <person name="Goldman B."/>
            <person name="Young S."/>
            <person name="Kodira C.D."/>
            <person name="Zeng Q."/>
            <person name="Koehrsen M."/>
            <person name="Alvarado L."/>
            <person name="Berlin A.M."/>
            <person name="Heiman D.I."/>
            <person name="Hepburn T.A."/>
            <person name="Saif S."/>
            <person name="Shea T.D."/>
            <person name="Shenoy N."/>
            <person name="Sykes S."/>
            <person name="Galagan J."/>
            <person name="Nusbaum C."/>
            <person name="Birren B."/>
        </authorList>
    </citation>
    <scope>NUCLEOTIDE SEQUENCE</scope>
    <source>
        <strain evidence="15">SLH14081</strain>
    </source>
</reference>
<feature type="domain" description="Chitin-binding type-1" evidence="13">
    <location>
        <begin position="61"/>
        <end position="99"/>
    </location>
</feature>
<evidence type="ECO:0000256" key="11">
    <source>
        <dbReference type="PROSITE-ProRule" id="PRU00261"/>
    </source>
</evidence>
<dbReference type="InterPro" id="IPR017853">
    <property type="entry name" value="GH"/>
</dbReference>
<dbReference type="GO" id="GO:0006032">
    <property type="term" value="P:chitin catabolic process"/>
    <property type="evidence" value="ECO:0007669"/>
    <property type="project" value="UniProtKB-KW"/>
</dbReference>
<dbReference type="InterPro" id="IPR001223">
    <property type="entry name" value="Glyco_hydro18_cat"/>
</dbReference>
<evidence type="ECO:0000256" key="1">
    <source>
        <dbReference type="ARBA" id="ARBA00000822"/>
    </source>
</evidence>
<proteinExistence type="inferred from homology"/>
<sequence length="1138" mass="125130">MLLLFYLFLSFVSASLYQGVGIHFLKPPLDAVPIGRHRRHASNLVQPPLRELNTSLLRWDDYSCGPSKLCSNGACCGSGGYCGYGPDYCGEGCVSNCDAGAECGEFAKPVNKTCPLNTCCSQYGFCGITEEFCGKGCQSHCVLHPKPPGGSAKGKTLSRVIGYYEAWNARSKCHKASPLDLPVGGLTHLNYAFAYIDPTSFEITTMDAATPISLFDEVAALKIVKPSLQLYVSIGGWTFSDNNTITQPIFGNIARSPANRRKFADNILSFLNQYGFDGVDIDWEYPGAPDRGGKEEDTGNFVLLMKKIRETFDKSGRKLGITFTGPSSYWYMRWFDLPGLLKYSDWMNLMSYDLHGVWDRDNPIGSIVQGHTNLTEIKTAVELLWRVKVPPSKIVIGFGFYGRAFTLQNPSCGEPGCPFSAGAKPGVCTGQSGYLSQYEIRDILNKNSNSKRSTTSVTHDKEAAVKYFSWDSNQWISYDDEDTFKQKVDWADEVGFSGSLIWASDLVDDYDLTAHKALTGNSKLVTARSFRRDQAQKPLVDDLNDFLGRRCFKFKDTVDLENPQVASCSPYVKMGYDKAGCKGKDGECGKPICCPMNSGLKDCQWRGSGGDCNGRCHAGEVHIASSSWGGTPGQSGTGRCSRGGKALCCKMGMFDDFNENCYWSSGVGSSCKEDEESLAYMWDRTGWGTVFKHGNHFCCPKSQPMPYKNCHWVGEGDCADNTCNENEVTLEADSRGDSYIGCSWYREKSLCCTPNLDVLKTLKCDVDTCTDNEACDDESGLPDSSDVLYKRSYQDGQGRTLWSYGESGLPELILVPPRPGSPRAMFLDIPKLLGTNVYGALKMVSRPYKPGLSVASGDGASTLPLRGGFRMLKDVCGSTAVQYVKLSDLPMKGFHAEHLQEIQMVKRFLQTAVTGYLPSGAKMKSVTIDPQKLLDGWNKLYDVTLPRIGAIVSDKPDWTPPLTPNDRVFEIIGSYAYRTGMSILPRDMNYIKKNLVGGAQPMAISTFNTALRDVAKGDMEAAKLVAGKLQKTIGIFNYLNDGVLRGGLDKARRDLAKEIAIIGQFMPGLEPLSSIWKEFETDLYAEMVAVGTAFVLDSVGRINSKFYDKNTMSNPAAVALIAQANLLKKAIDKIRFDP</sequence>
<evidence type="ECO:0000256" key="2">
    <source>
        <dbReference type="ARBA" id="ARBA00008682"/>
    </source>
</evidence>
<comment type="caution">
    <text evidence="11">Lacks conserved residue(s) required for the propagation of feature annotation.</text>
</comment>
<feature type="domain" description="Chitin-binding type-1" evidence="13">
    <location>
        <begin position="100"/>
        <end position="143"/>
    </location>
</feature>
<dbReference type="GeneID" id="8508549"/>
<evidence type="ECO:0000256" key="8">
    <source>
        <dbReference type="ARBA" id="ARBA00023277"/>
    </source>
</evidence>
<accession>A0A179UZ90</accession>
<dbReference type="InterPro" id="IPR036861">
    <property type="entry name" value="Endochitinase-like_sf"/>
</dbReference>
<feature type="disulfide bond" evidence="11">
    <location>
        <begin position="75"/>
        <end position="89"/>
    </location>
</feature>
<feature type="domain" description="GH18" evidence="14">
    <location>
        <begin position="158"/>
        <end position="521"/>
    </location>
</feature>
<keyword evidence="9 12" id="KW-0326">Glycosidase</keyword>
<dbReference type="GO" id="GO:0000272">
    <property type="term" value="P:polysaccharide catabolic process"/>
    <property type="evidence" value="ECO:0007669"/>
    <property type="project" value="UniProtKB-KW"/>
</dbReference>
<evidence type="ECO:0000256" key="7">
    <source>
        <dbReference type="ARBA" id="ARBA00023026"/>
    </source>
</evidence>
<dbReference type="EMBL" id="GG657472">
    <property type="protein sequence ID" value="OAT13384.1"/>
    <property type="molecule type" value="Genomic_DNA"/>
</dbReference>
<feature type="disulfide bond" evidence="11">
    <location>
        <begin position="114"/>
        <end position="126"/>
    </location>
</feature>
<evidence type="ECO:0000256" key="5">
    <source>
        <dbReference type="ARBA" id="ARBA00022801"/>
    </source>
</evidence>
<dbReference type="PROSITE" id="PS50941">
    <property type="entry name" value="CHIT_BIND_I_2"/>
    <property type="match status" value="2"/>
</dbReference>
<dbReference type="VEuPathDB" id="FungiDB:BDBG_08599"/>
<evidence type="ECO:0000256" key="10">
    <source>
        <dbReference type="ARBA" id="ARBA00023326"/>
    </source>
</evidence>
<feature type="disulfide bond" evidence="11">
    <location>
        <begin position="93"/>
        <end position="97"/>
    </location>
</feature>
<keyword evidence="4 11" id="KW-0147">Chitin-binding</keyword>
<dbReference type="Proteomes" id="UP000002038">
    <property type="component" value="Unassembled WGS sequence"/>
</dbReference>
<evidence type="ECO:0000313" key="16">
    <source>
        <dbReference type="Proteomes" id="UP000002038"/>
    </source>
</evidence>
<evidence type="ECO:0000256" key="3">
    <source>
        <dbReference type="ARBA" id="ARBA00012729"/>
    </source>
</evidence>
<dbReference type="Gene3D" id="3.20.20.80">
    <property type="entry name" value="Glycosidases"/>
    <property type="match status" value="1"/>
</dbReference>
<dbReference type="InterPro" id="IPR011583">
    <property type="entry name" value="Chitinase_II/V-like_cat"/>
</dbReference>
<evidence type="ECO:0000256" key="4">
    <source>
        <dbReference type="ARBA" id="ARBA00022669"/>
    </source>
</evidence>
<keyword evidence="5 12" id="KW-0378">Hydrolase</keyword>
<evidence type="ECO:0000256" key="6">
    <source>
        <dbReference type="ARBA" id="ARBA00023024"/>
    </source>
</evidence>
<dbReference type="SUPFAM" id="SSF51445">
    <property type="entry name" value="(Trans)glycosidases"/>
    <property type="match status" value="1"/>
</dbReference>
<dbReference type="InterPro" id="IPR001579">
    <property type="entry name" value="Glyco_hydro_18_chit_AS"/>
</dbReference>
<dbReference type="InterPro" id="IPR029070">
    <property type="entry name" value="Chitinase_insertion_sf"/>
</dbReference>
<dbReference type="PANTHER" id="PTHR11177">
    <property type="entry name" value="CHITINASE"/>
    <property type="match status" value="1"/>
</dbReference>
<dbReference type="InterPro" id="IPR050314">
    <property type="entry name" value="Glycosyl_Hydrlase_18"/>
</dbReference>
<dbReference type="EC" id="3.2.1.14" evidence="3"/>
<protein>
    <recommendedName>
        <fullName evidence="3">chitinase</fullName>
        <ecNumber evidence="3">3.2.1.14</ecNumber>
    </recommendedName>
</protein>
<dbReference type="Pfam" id="PF00704">
    <property type="entry name" value="Glyco_hydro_18"/>
    <property type="match status" value="1"/>
</dbReference>
<dbReference type="RefSeq" id="XP_031580871.1">
    <property type="nucleotide sequence ID" value="XM_031723638.1"/>
</dbReference>
<dbReference type="Gene3D" id="3.10.50.10">
    <property type="match status" value="1"/>
</dbReference>
<feature type="disulfide bond" evidence="11">
    <location>
        <begin position="70"/>
        <end position="82"/>
    </location>
</feature>
<evidence type="ECO:0000256" key="9">
    <source>
        <dbReference type="ARBA" id="ARBA00023295"/>
    </source>
</evidence>
<dbReference type="Gene3D" id="3.30.60.10">
    <property type="entry name" value="Endochitinase-like"/>
    <property type="match status" value="2"/>
</dbReference>
<comment type="catalytic activity">
    <reaction evidence="1">
        <text>Random endo-hydrolysis of N-acetyl-beta-D-glucosaminide (1-&gt;4)-beta-linkages in chitin and chitodextrins.</text>
        <dbReference type="EC" id="3.2.1.14"/>
    </reaction>
</comment>
<dbReference type="AlphaFoldDB" id="A0A179UZ90"/>
<dbReference type="InterPro" id="IPR001002">
    <property type="entry name" value="Chitin-bd_1"/>
</dbReference>
<dbReference type="Pfam" id="PF00187">
    <property type="entry name" value="Chitin_bind_1"/>
    <property type="match status" value="1"/>
</dbReference>
<dbReference type="PANTHER" id="PTHR11177:SF397">
    <property type="entry name" value="CHITINASE"/>
    <property type="match status" value="1"/>
</dbReference>
<keyword evidence="6" id="KW-0146">Chitin degradation</keyword>
<keyword evidence="8" id="KW-0119">Carbohydrate metabolism</keyword>
<evidence type="ECO:0000259" key="14">
    <source>
        <dbReference type="PROSITE" id="PS51910"/>
    </source>
</evidence>
<dbReference type="InterPro" id="IPR018371">
    <property type="entry name" value="Chitin-binding_1_CS"/>
</dbReference>
<gene>
    <name evidence="15" type="ORF">BDBG_08599</name>
</gene>
<dbReference type="EMBL" id="GG657472">
    <property type="protein sequence ID" value="OAT13385.1"/>
    <property type="molecule type" value="Genomic_DNA"/>
</dbReference>
<dbReference type="RefSeq" id="XP_031580872.1">
    <property type="nucleotide sequence ID" value="XM_031723639.1"/>
</dbReference>
<dbReference type="SMART" id="SM00270">
    <property type="entry name" value="ChtBD1"/>
    <property type="match status" value="2"/>
</dbReference>
<dbReference type="SUPFAM" id="SSF54556">
    <property type="entry name" value="Chitinase insertion domain"/>
    <property type="match status" value="1"/>
</dbReference>
<keyword evidence="11" id="KW-1015">Disulfide bond</keyword>